<accession>A0A158Q7R5</accession>
<protein>
    <submittedName>
        <fullName evidence="2">Thioredoxin_14 domain-containing protein</fullName>
    </submittedName>
</protein>
<evidence type="ECO:0000313" key="2">
    <source>
        <dbReference type="WBParaSite" id="EEL_0000533701-mRNA-1"/>
    </source>
</evidence>
<dbReference type="AlphaFoldDB" id="A0A158Q7R5"/>
<proteinExistence type="predicted"/>
<name>A0A158Q7R5_9BILA</name>
<dbReference type="PANTHER" id="PTHR38608">
    <property type="entry name" value="PROTEIN CBG07207"/>
    <property type="match status" value="1"/>
</dbReference>
<reference evidence="2" key="1">
    <citation type="submission" date="2016-04" db="UniProtKB">
        <authorList>
            <consortium name="WormBaseParasite"/>
        </authorList>
    </citation>
    <scope>IDENTIFICATION</scope>
</reference>
<dbReference type="Proteomes" id="UP000050640">
    <property type="component" value="Unplaced"/>
</dbReference>
<evidence type="ECO:0000313" key="1">
    <source>
        <dbReference type="Proteomes" id="UP000050640"/>
    </source>
</evidence>
<dbReference type="PANTHER" id="PTHR38608:SF4">
    <property type="entry name" value="PROTEIN CBG07207"/>
    <property type="match status" value="1"/>
</dbReference>
<dbReference type="WBParaSite" id="EEL_0000533701-mRNA-1">
    <property type="protein sequence ID" value="EEL_0000533701-mRNA-1"/>
    <property type="gene ID" value="EEL_0000533701"/>
</dbReference>
<keyword evidence="1" id="KW-1185">Reference proteome</keyword>
<organism evidence="1 2">
    <name type="scientific">Elaeophora elaphi</name>
    <dbReference type="NCBI Taxonomy" id="1147741"/>
    <lineage>
        <taxon>Eukaryota</taxon>
        <taxon>Metazoa</taxon>
        <taxon>Ecdysozoa</taxon>
        <taxon>Nematoda</taxon>
        <taxon>Chromadorea</taxon>
        <taxon>Rhabditida</taxon>
        <taxon>Spirurina</taxon>
        <taxon>Spiruromorpha</taxon>
        <taxon>Filarioidea</taxon>
        <taxon>Onchocercidae</taxon>
        <taxon>Elaeophora</taxon>
    </lineage>
</organism>
<sequence length="257" mass="28228">MGNFERNTSAFACVPASFINQSGKKYLRLKSEYLTTTLSRSHLFSISTESVNANELLHLEHLHCPKGNISGGSINEMLGLVNLPSESVDFYAQPKNSHSSLTFPGRCKNKPTVLYTDDGRRIIDGKVMGEKEPQEMWNNLLINLFIKSIARRPDGSSGNSSEAQSTRNGVIKSTVSEDMLDLKPTALTATSNLNSENTVLVSQTVQSSCWLSSSQLHGSQRMLLANNTLLFVAILGENSNPNGLDQRIGSKTLLHLW</sequence>